<reference evidence="3" key="1">
    <citation type="submission" date="2015-02" db="EMBL/GenBank/DDBJ databases">
        <title>Genome sequencing for Strongylocentrotus purpuratus.</title>
        <authorList>
            <person name="Murali S."/>
            <person name="Liu Y."/>
            <person name="Vee V."/>
            <person name="English A."/>
            <person name="Wang M."/>
            <person name="Skinner E."/>
            <person name="Han Y."/>
            <person name="Muzny D.M."/>
            <person name="Worley K.C."/>
            <person name="Gibbs R.A."/>
        </authorList>
    </citation>
    <scope>NUCLEOTIDE SEQUENCE</scope>
</reference>
<dbReference type="Proteomes" id="UP000007110">
    <property type="component" value="Unassembled WGS sequence"/>
</dbReference>
<dbReference type="InterPro" id="IPR029033">
    <property type="entry name" value="His_PPase_superfam"/>
</dbReference>
<organism evidence="2 3">
    <name type="scientific">Strongylocentrotus purpuratus</name>
    <name type="common">Purple sea urchin</name>
    <dbReference type="NCBI Taxonomy" id="7668"/>
    <lineage>
        <taxon>Eukaryota</taxon>
        <taxon>Metazoa</taxon>
        <taxon>Echinodermata</taxon>
        <taxon>Eleutherozoa</taxon>
        <taxon>Echinozoa</taxon>
        <taxon>Echinoidea</taxon>
        <taxon>Euechinoidea</taxon>
        <taxon>Echinacea</taxon>
        <taxon>Camarodonta</taxon>
        <taxon>Echinidea</taxon>
        <taxon>Strongylocentrotidae</taxon>
        <taxon>Strongylocentrotus</taxon>
    </lineage>
</organism>
<dbReference type="SUPFAM" id="SSF53254">
    <property type="entry name" value="Phosphoglycerate mutase-like"/>
    <property type="match status" value="1"/>
</dbReference>
<keyword evidence="3" id="KW-1185">Reference proteome</keyword>
<dbReference type="Pfam" id="PF00328">
    <property type="entry name" value="His_Phos_2"/>
    <property type="match status" value="2"/>
</dbReference>
<dbReference type="OMA" id="CSFAVFQ"/>
<dbReference type="AlphaFoldDB" id="A0A7M7MX72"/>
<dbReference type="GeneID" id="115919158"/>
<evidence type="ECO:0000256" key="1">
    <source>
        <dbReference type="ARBA" id="ARBA00005375"/>
    </source>
</evidence>
<proteinExistence type="inferred from homology"/>
<sequence length="444" mass="49444">MSFFRKTSHLGATILGATMGGVGIPLVMSISPLSVSASDGNAADKDPRAQACKDDTIPLVAREDLELKFVQIFFRHGARTPIGTGCIPNVEEGVWDKDTIFQGAADLCIDYKVCALNGEPQPEWKIENYYRKEPLQGGAFKGQLTAVGMKQANDLGKKLRRHYMEKLGFLPQEFSPQLVYTRSTNINRTLQSLGCLMGGLYGNIIASKESVPVQFYTDEGLGEVLYPNRQRCNQLSHFYSSVLKGMFSVPGIGHGTDQIAPVLDASEEQKKKLDFVSMRDDITARLEHNMKVPDHLMPVIDLIEKHAVALMRFLIEGGNEPGKNIIKFSAGPTMHYICENLEAAKKKEIPYKLHLNSCHDTTLMTLLLALEAFDDVWPPLTASVIFELYEDKAGNSFVRTLYQNKELRIRQSEETLLPLEKFKELLAPVSYTAQDYADACKVAS</sequence>
<dbReference type="Gene3D" id="3.40.50.1240">
    <property type="entry name" value="Phosphoglycerate mutase-like"/>
    <property type="match status" value="1"/>
</dbReference>
<dbReference type="InterPro" id="IPR000560">
    <property type="entry name" value="His_Pase_clade-2"/>
</dbReference>
<name>A0A7M7MX72_STRPU</name>
<evidence type="ECO:0000313" key="2">
    <source>
        <dbReference type="EnsemblMetazoa" id="XP_030828021"/>
    </source>
</evidence>
<dbReference type="InParanoid" id="A0A7M7MX72"/>
<evidence type="ECO:0000313" key="3">
    <source>
        <dbReference type="Proteomes" id="UP000007110"/>
    </source>
</evidence>
<protein>
    <recommendedName>
        <fullName evidence="4">Acid phosphatase</fullName>
    </recommendedName>
</protein>
<dbReference type="FunCoup" id="A0A7M7MX72">
    <property type="interactions" value="74"/>
</dbReference>
<dbReference type="PANTHER" id="PTHR11567">
    <property type="entry name" value="ACID PHOSPHATASE-RELATED"/>
    <property type="match status" value="1"/>
</dbReference>
<dbReference type="PANTHER" id="PTHR11567:SF202">
    <property type="entry name" value="LYSOPHOSPHATIDIC ACID PHOSPHATASE TYPE 6"/>
    <property type="match status" value="1"/>
</dbReference>
<dbReference type="KEGG" id="spu:115919158"/>
<dbReference type="EnsemblMetazoa" id="XM_030972161">
    <property type="protein sequence ID" value="XP_030828021"/>
    <property type="gene ID" value="LOC115919158"/>
</dbReference>
<dbReference type="InterPro" id="IPR050645">
    <property type="entry name" value="Histidine_acid_phosphatase"/>
</dbReference>
<dbReference type="CDD" id="cd07061">
    <property type="entry name" value="HP_HAP_like"/>
    <property type="match status" value="1"/>
</dbReference>
<dbReference type="GO" id="GO:0016791">
    <property type="term" value="F:phosphatase activity"/>
    <property type="evidence" value="ECO:0000318"/>
    <property type="project" value="GO_Central"/>
</dbReference>
<accession>A0A7M7MX72</accession>
<dbReference type="RefSeq" id="XP_030828021.1">
    <property type="nucleotide sequence ID" value="XM_030972161.1"/>
</dbReference>
<dbReference type="OrthoDB" id="10257284at2759"/>
<reference evidence="2" key="2">
    <citation type="submission" date="2021-01" db="UniProtKB">
        <authorList>
            <consortium name="EnsemblMetazoa"/>
        </authorList>
    </citation>
    <scope>IDENTIFICATION</scope>
</reference>
<evidence type="ECO:0008006" key="4">
    <source>
        <dbReference type="Google" id="ProtNLM"/>
    </source>
</evidence>
<comment type="similarity">
    <text evidence="1">Belongs to the histidine acid phosphatase family.</text>
</comment>